<keyword evidence="2" id="KW-1185">Reference proteome</keyword>
<organism evidence="1 2">
    <name type="scientific">Mycobacterium pinniadriaticum</name>
    <dbReference type="NCBI Taxonomy" id="2994102"/>
    <lineage>
        <taxon>Bacteria</taxon>
        <taxon>Bacillati</taxon>
        <taxon>Actinomycetota</taxon>
        <taxon>Actinomycetes</taxon>
        <taxon>Mycobacteriales</taxon>
        <taxon>Mycobacteriaceae</taxon>
        <taxon>Mycobacterium</taxon>
    </lineage>
</organism>
<dbReference type="EMBL" id="JAPJDO010000012">
    <property type="protein sequence ID" value="MCX2938223.1"/>
    <property type="molecule type" value="Genomic_DNA"/>
</dbReference>
<dbReference type="RefSeq" id="WP_265997837.1">
    <property type="nucleotide sequence ID" value="NZ_JAPJDN010000012.1"/>
</dbReference>
<accession>A0ABT3SFC9</accession>
<comment type="caution">
    <text evidence="1">The sequence shown here is derived from an EMBL/GenBank/DDBJ whole genome shotgun (WGS) entry which is preliminary data.</text>
</comment>
<proteinExistence type="predicted"/>
<evidence type="ECO:0000313" key="2">
    <source>
        <dbReference type="Proteomes" id="UP001300745"/>
    </source>
</evidence>
<gene>
    <name evidence="1" type="ORF">ORI27_16060</name>
</gene>
<name>A0ABT3SFC9_9MYCO</name>
<reference evidence="1 2" key="1">
    <citation type="submission" date="2022-11" db="EMBL/GenBank/DDBJ databases">
        <title>Mycobacterium sp. nov.</title>
        <authorList>
            <person name="Papic B."/>
            <person name="Spicic S."/>
            <person name="Duvnjak S."/>
        </authorList>
    </citation>
    <scope>NUCLEOTIDE SEQUENCE [LARGE SCALE GENOMIC DNA]</scope>
    <source>
        <strain evidence="1 2">CVI_P4</strain>
    </source>
</reference>
<sequence>MLASAALAWELARSGDVRAYPLDWAVGVFRSPSGSETVVMSGDGSGYVPVGVFLPRSARLMVSDPMVDREFRERWFGWADPARLLVEYAALRGHDEWKLVAAATTGQVDAFRSVGVEHTWVSRREEDRPAELAPDWAPPVLDDMHVHRLQSEFADLYERLERLSAVPPVFRERVIFPLTRALMEAALQVGGYPQELRGLWEAVKANREPGQAEWAAYNTACNEYFMQVGATRPGGFTDDLRPEQVSPQTHSYHRGQWTAARAMEHLGGWAQPMPLPDMAYAAAAAYVGDIRQVLEPSLQEVEQELN</sequence>
<evidence type="ECO:0000313" key="1">
    <source>
        <dbReference type="EMBL" id="MCX2938223.1"/>
    </source>
</evidence>
<protein>
    <submittedName>
        <fullName evidence="1">Uncharacterized protein</fullName>
    </submittedName>
</protein>
<dbReference type="Proteomes" id="UP001300745">
    <property type="component" value="Unassembled WGS sequence"/>
</dbReference>